<protein>
    <submittedName>
        <fullName evidence="2">Uncharacterized protein</fullName>
    </submittedName>
</protein>
<accession>A0A2V4WYG4</accession>
<keyword evidence="1" id="KW-0472">Membrane</keyword>
<organism evidence="2 3">
    <name type="scientific">Winogradskyella epiphytica</name>
    <dbReference type="NCBI Taxonomy" id="262005"/>
    <lineage>
        <taxon>Bacteria</taxon>
        <taxon>Pseudomonadati</taxon>
        <taxon>Bacteroidota</taxon>
        <taxon>Flavobacteriia</taxon>
        <taxon>Flavobacteriales</taxon>
        <taxon>Flavobacteriaceae</taxon>
        <taxon>Winogradskyella</taxon>
    </lineage>
</organism>
<sequence length="50" mass="5711">MKFVKDEDDKRKDYLFQDDAKTKSGALIIIIVLVILVAAVIASGIHFKWF</sequence>
<proteinExistence type="predicted"/>
<keyword evidence="1" id="KW-0812">Transmembrane</keyword>
<dbReference type="RefSeq" id="WP_189342990.1">
    <property type="nucleotide sequence ID" value="NZ_BMWQ01000002.1"/>
</dbReference>
<keyword evidence="3" id="KW-1185">Reference proteome</keyword>
<evidence type="ECO:0000313" key="3">
    <source>
        <dbReference type="Proteomes" id="UP000248054"/>
    </source>
</evidence>
<keyword evidence="1" id="KW-1133">Transmembrane helix</keyword>
<name>A0A2V4WYG4_9FLAO</name>
<dbReference type="EMBL" id="QJTD01000002">
    <property type="protein sequence ID" value="PYE82062.1"/>
    <property type="molecule type" value="Genomic_DNA"/>
</dbReference>
<reference evidence="2 3" key="1">
    <citation type="submission" date="2018-06" db="EMBL/GenBank/DDBJ databases">
        <title>Genomic Encyclopedia of Type Strains, Phase III (KMG-III): the genomes of soil and plant-associated and newly described type strains.</title>
        <authorList>
            <person name="Whitman W."/>
        </authorList>
    </citation>
    <scope>NUCLEOTIDE SEQUENCE [LARGE SCALE GENOMIC DNA]</scope>
    <source>
        <strain evidence="2 3">CECT 7945</strain>
    </source>
</reference>
<gene>
    <name evidence="2" type="ORF">DFQ11_102642</name>
</gene>
<dbReference type="AlphaFoldDB" id="A0A2V4WYG4"/>
<evidence type="ECO:0000313" key="2">
    <source>
        <dbReference type="EMBL" id="PYE82062.1"/>
    </source>
</evidence>
<evidence type="ECO:0000256" key="1">
    <source>
        <dbReference type="SAM" id="Phobius"/>
    </source>
</evidence>
<comment type="caution">
    <text evidence="2">The sequence shown here is derived from an EMBL/GenBank/DDBJ whole genome shotgun (WGS) entry which is preliminary data.</text>
</comment>
<feature type="transmembrane region" description="Helical" evidence="1">
    <location>
        <begin position="25"/>
        <end position="47"/>
    </location>
</feature>
<dbReference type="Proteomes" id="UP000248054">
    <property type="component" value="Unassembled WGS sequence"/>
</dbReference>